<dbReference type="Pfam" id="PF09656">
    <property type="entry name" value="PGPGW"/>
    <property type="match status" value="1"/>
</dbReference>
<accession>A0ABP5EKS2</accession>
<feature type="transmembrane region" description="Helical" evidence="1">
    <location>
        <begin position="69"/>
        <end position="93"/>
    </location>
</feature>
<evidence type="ECO:0000256" key="1">
    <source>
        <dbReference type="SAM" id="Phobius"/>
    </source>
</evidence>
<reference evidence="3" key="1">
    <citation type="journal article" date="2019" name="Int. J. Syst. Evol. Microbiol.">
        <title>The Global Catalogue of Microorganisms (GCM) 10K type strain sequencing project: providing services to taxonomists for standard genome sequencing and annotation.</title>
        <authorList>
            <consortium name="The Broad Institute Genomics Platform"/>
            <consortium name="The Broad Institute Genome Sequencing Center for Infectious Disease"/>
            <person name="Wu L."/>
            <person name="Ma J."/>
        </authorList>
    </citation>
    <scope>NUCLEOTIDE SEQUENCE [LARGE SCALE GENOMIC DNA]</scope>
    <source>
        <strain evidence="3">JCM 16013</strain>
    </source>
</reference>
<feature type="transmembrane region" description="Helical" evidence="1">
    <location>
        <begin position="99"/>
        <end position="120"/>
    </location>
</feature>
<dbReference type="RefSeq" id="WP_344662291.1">
    <property type="nucleotide sequence ID" value="NZ_BAAAQM010000070.1"/>
</dbReference>
<proteinExistence type="predicted"/>
<protein>
    <recommendedName>
        <fullName evidence="4">Transmembrane protein (PGPGW)</fullName>
    </recommendedName>
</protein>
<sequence>MKHLKHVAFTTAGAVLVLIGLALLVLPGPGLLVVLAGLVTLAAVFPRLDRHVQAVRRQALKAAEDSVSSGWRLAGSVVLGVLMIGVGVALALVPGLPFSGWQAGVSIIVSGLVVLGLLAYSHRRVRGRRHS</sequence>
<keyword evidence="1" id="KW-0472">Membrane</keyword>
<comment type="caution">
    <text evidence="2">The sequence shown here is derived from an EMBL/GenBank/DDBJ whole genome shotgun (WGS) entry which is preliminary data.</text>
</comment>
<evidence type="ECO:0000313" key="2">
    <source>
        <dbReference type="EMBL" id="GAA2001124.1"/>
    </source>
</evidence>
<organism evidence="2 3">
    <name type="scientific">Catenulispora subtropica</name>
    <dbReference type="NCBI Taxonomy" id="450798"/>
    <lineage>
        <taxon>Bacteria</taxon>
        <taxon>Bacillati</taxon>
        <taxon>Actinomycetota</taxon>
        <taxon>Actinomycetes</taxon>
        <taxon>Catenulisporales</taxon>
        <taxon>Catenulisporaceae</taxon>
        <taxon>Catenulispora</taxon>
    </lineage>
</organism>
<keyword evidence="1" id="KW-0812">Transmembrane</keyword>
<dbReference type="InterPro" id="IPR019099">
    <property type="entry name" value="Uncharacterised_PGPGW_TM"/>
</dbReference>
<dbReference type="Proteomes" id="UP001499854">
    <property type="component" value="Unassembled WGS sequence"/>
</dbReference>
<dbReference type="EMBL" id="BAAAQM010000070">
    <property type="protein sequence ID" value="GAA2001124.1"/>
    <property type="molecule type" value="Genomic_DNA"/>
</dbReference>
<evidence type="ECO:0008006" key="4">
    <source>
        <dbReference type="Google" id="ProtNLM"/>
    </source>
</evidence>
<keyword evidence="1" id="KW-1133">Transmembrane helix</keyword>
<evidence type="ECO:0000313" key="3">
    <source>
        <dbReference type="Proteomes" id="UP001499854"/>
    </source>
</evidence>
<keyword evidence="3" id="KW-1185">Reference proteome</keyword>
<feature type="transmembrane region" description="Helical" evidence="1">
    <location>
        <begin position="31"/>
        <end position="48"/>
    </location>
</feature>
<gene>
    <name evidence="2" type="ORF">GCM10009838_78530</name>
</gene>
<name>A0ABP5EKS2_9ACTN</name>
<feature type="transmembrane region" description="Helical" evidence="1">
    <location>
        <begin position="7"/>
        <end position="25"/>
    </location>
</feature>